<keyword evidence="9" id="KW-1185">Reference proteome</keyword>
<evidence type="ECO:0000313" key="9">
    <source>
        <dbReference type="Proteomes" id="UP000274429"/>
    </source>
</evidence>
<dbReference type="AlphaFoldDB" id="A0A0R3WT43"/>
<protein>
    <submittedName>
        <fullName evidence="10">Reticulon-like protein</fullName>
    </submittedName>
</protein>
<dbReference type="EMBL" id="UYWX01003291">
    <property type="protein sequence ID" value="VDM23761.1"/>
    <property type="molecule type" value="Genomic_DNA"/>
</dbReference>
<feature type="domain" description="Protein root UVB sensitive/RUS" evidence="7">
    <location>
        <begin position="2"/>
        <end position="98"/>
    </location>
</feature>
<reference evidence="10" key="1">
    <citation type="submission" date="2017-02" db="UniProtKB">
        <authorList>
            <consortium name="WormBaseParasite"/>
        </authorList>
    </citation>
    <scope>IDENTIFICATION</scope>
</reference>
<dbReference type="Proteomes" id="UP000274429">
    <property type="component" value="Unassembled WGS sequence"/>
</dbReference>
<feature type="transmembrane region" description="Helical" evidence="6">
    <location>
        <begin position="36"/>
        <end position="63"/>
    </location>
</feature>
<evidence type="ECO:0000313" key="8">
    <source>
        <dbReference type="EMBL" id="VDM23761.1"/>
    </source>
</evidence>
<reference evidence="8 9" key="2">
    <citation type="submission" date="2018-11" db="EMBL/GenBank/DDBJ databases">
        <authorList>
            <consortium name="Pathogen Informatics"/>
        </authorList>
    </citation>
    <scope>NUCLEOTIDE SEQUENCE [LARGE SCALE GENOMIC DNA]</scope>
</reference>
<evidence type="ECO:0000256" key="2">
    <source>
        <dbReference type="ARBA" id="ARBA00007558"/>
    </source>
</evidence>
<dbReference type="GO" id="GO:0016020">
    <property type="term" value="C:membrane"/>
    <property type="evidence" value="ECO:0007669"/>
    <property type="project" value="UniProtKB-SubCell"/>
</dbReference>
<dbReference type="PANTHER" id="PTHR12770:SF31">
    <property type="entry name" value="RUS FAMILY MEMBER 1"/>
    <property type="match status" value="1"/>
</dbReference>
<dbReference type="InterPro" id="IPR054549">
    <property type="entry name" value="UVB_sens_RUS_dom"/>
</dbReference>
<gene>
    <name evidence="8" type="ORF">TTAC_LOCUS3918</name>
</gene>
<organism evidence="10">
    <name type="scientific">Hydatigena taeniaeformis</name>
    <name type="common">Feline tapeworm</name>
    <name type="synonym">Taenia taeniaeformis</name>
    <dbReference type="NCBI Taxonomy" id="6205"/>
    <lineage>
        <taxon>Eukaryota</taxon>
        <taxon>Metazoa</taxon>
        <taxon>Spiralia</taxon>
        <taxon>Lophotrochozoa</taxon>
        <taxon>Platyhelminthes</taxon>
        <taxon>Cestoda</taxon>
        <taxon>Eucestoda</taxon>
        <taxon>Cyclophyllidea</taxon>
        <taxon>Taeniidae</taxon>
        <taxon>Hydatigera</taxon>
    </lineage>
</organism>
<evidence type="ECO:0000259" key="7">
    <source>
        <dbReference type="Pfam" id="PF04884"/>
    </source>
</evidence>
<dbReference type="PANTHER" id="PTHR12770">
    <property type="entry name" value="RUS1 FAMILY PROTEIN C16ORF58"/>
    <property type="match status" value="1"/>
</dbReference>
<dbReference type="InterPro" id="IPR006968">
    <property type="entry name" value="RUS_fam"/>
</dbReference>
<accession>A0A0R3WT43</accession>
<proteinExistence type="inferred from homology"/>
<dbReference type="WBParaSite" id="TTAC_0000393301-mRNA-1">
    <property type="protein sequence ID" value="TTAC_0000393301-mRNA-1"/>
    <property type="gene ID" value="TTAC_0000393301"/>
</dbReference>
<comment type="similarity">
    <text evidence="2">Belongs to the RUS1 family.</text>
</comment>
<comment type="subcellular location">
    <subcellularLocation>
        <location evidence="1">Membrane</location>
    </subcellularLocation>
</comment>
<evidence type="ECO:0000256" key="3">
    <source>
        <dbReference type="ARBA" id="ARBA00022692"/>
    </source>
</evidence>
<evidence type="ECO:0000256" key="1">
    <source>
        <dbReference type="ARBA" id="ARBA00004370"/>
    </source>
</evidence>
<evidence type="ECO:0000256" key="5">
    <source>
        <dbReference type="ARBA" id="ARBA00023136"/>
    </source>
</evidence>
<dbReference type="Pfam" id="PF04884">
    <property type="entry name" value="UVB_sens_prot"/>
    <property type="match status" value="1"/>
</dbReference>
<sequence length="178" mass="20421">MVGGATRAAVTQHQALVGNMADVAAKDGSQETLSNFVALLVNLILLTMVTGNLFLIWLLFTLLTPIHLYANWRAVRCLEFTTLNRTRFSILIQDWLRKHNEQSDQLPPLLSVHEVNQREPILRSLWSDSRNRSIHLGCSFEKLTCVVRDCKLLSLLGVFAEERYILYCPEWKKVGRWL</sequence>
<evidence type="ECO:0000313" key="10">
    <source>
        <dbReference type="WBParaSite" id="TTAC_0000393301-mRNA-1"/>
    </source>
</evidence>
<keyword evidence="4 6" id="KW-1133">Transmembrane helix</keyword>
<name>A0A0R3WT43_HYDTA</name>
<keyword evidence="3 6" id="KW-0812">Transmembrane</keyword>
<evidence type="ECO:0000256" key="6">
    <source>
        <dbReference type="SAM" id="Phobius"/>
    </source>
</evidence>
<keyword evidence="5 6" id="KW-0472">Membrane</keyword>
<evidence type="ECO:0000256" key="4">
    <source>
        <dbReference type="ARBA" id="ARBA00022989"/>
    </source>
</evidence>
<dbReference type="OrthoDB" id="364779at2759"/>